<name>A0A2H0RA18_UNCKA</name>
<dbReference type="Proteomes" id="UP000230214">
    <property type="component" value="Unassembled WGS sequence"/>
</dbReference>
<organism evidence="3 4">
    <name type="scientific">candidate division WWE3 bacterium CG10_big_fil_rev_8_21_14_0_10_32_10</name>
    <dbReference type="NCBI Taxonomy" id="1975090"/>
    <lineage>
        <taxon>Bacteria</taxon>
        <taxon>Katanobacteria</taxon>
    </lineage>
</organism>
<dbReference type="InterPro" id="IPR021109">
    <property type="entry name" value="Peptidase_aspartic_dom_sf"/>
</dbReference>
<evidence type="ECO:0000259" key="2">
    <source>
        <dbReference type="PROSITE" id="PS50175"/>
    </source>
</evidence>
<accession>A0A2H0RA18</accession>
<dbReference type="PROSITE" id="PS50175">
    <property type="entry name" value="ASP_PROT_RETROV"/>
    <property type="match status" value="1"/>
</dbReference>
<dbReference type="Gene3D" id="2.40.70.10">
    <property type="entry name" value="Acid Proteases"/>
    <property type="match status" value="1"/>
</dbReference>
<dbReference type="InterPro" id="IPR001995">
    <property type="entry name" value="Peptidase_A2_cat"/>
</dbReference>
<dbReference type="Pfam" id="PF13650">
    <property type="entry name" value="Asp_protease_2"/>
    <property type="match status" value="1"/>
</dbReference>
<evidence type="ECO:0000313" key="3">
    <source>
        <dbReference type="EMBL" id="PIR43320.1"/>
    </source>
</evidence>
<dbReference type="AlphaFoldDB" id="A0A2H0RA18"/>
<sequence>MFWFFNNHDTKVYKYRGTDGAKHPVCEVNFIINNQNGPYKTFMIIDSGADISIIPKTIGEDLGLKKTDLHYLGGVGGRVGYYINYINVELAGKNFTIPVAWLTNDSVPMLLGRKGVFSEFDICFKEKQEIVEFTPR</sequence>
<reference evidence="3 4" key="1">
    <citation type="submission" date="2017-09" db="EMBL/GenBank/DDBJ databases">
        <title>Depth-based differentiation of microbial function through sediment-hosted aquifers and enrichment of novel symbionts in the deep terrestrial subsurface.</title>
        <authorList>
            <person name="Probst A.J."/>
            <person name="Ladd B."/>
            <person name="Jarett J.K."/>
            <person name="Geller-Mcgrath D.E."/>
            <person name="Sieber C.M."/>
            <person name="Emerson J.B."/>
            <person name="Anantharaman K."/>
            <person name="Thomas B.C."/>
            <person name="Malmstrom R."/>
            <person name="Stieglmeier M."/>
            <person name="Klingl A."/>
            <person name="Woyke T."/>
            <person name="Ryan C.M."/>
            <person name="Banfield J.F."/>
        </authorList>
    </citation>
    <scope>NUCLEOTIDE SEQUENCE [LARGE SCALE GENOMIC DNA]</scope>
    <source>
        <strain evidence="3">CG10_big_fil_rev_8_21_14_0_10_32_10</strain>
    </source>
</reference>
<proteinExistence type="predicted"/>
<keyword evidence="1" id="KW-0378">Hydrolase</keyword>
<dbReference type="SUPFAM" id="SSF50630">
    <property type="entry name" value="Acid proteases"/>
    <property type="match status" value="1"/>
</dbReference>
<evidence type="ECO:0000313" key="4">
    <source>
        <dbReference type="Proteomes" id="UP000230214"/>
    </source>
</evidence>
<dbReference type="GO" id="GO:0006508">
    <property type="term" value="P:proteolysis"/>
    <property type="evidence" value="ECO:0007669"/>
    <property type="project" value="InterPro"/>
</dbReference>
<comment type="caution">
    <text evidence="3">The sequence shown here is derived from an EMBL/GenBank/DDBJ whole genome shotgun (WGS) entry which is preliminary data.</text>
</comment>
<evidence type="ECO:0000256" key="1">
    <source>
        <dbReference type="ARBA" id="ARBA00022801"/>
    </source>
</evidence>
<dbReference type="GO" id="GO:0004190">
    <property type="term" value="F:aspartic-type endopeptidase activity"/>
    <property type="evidence" value="ECO:0007669"/>
    <property type="project" value="InterPro"/>
</dbReference>
<feature type="domain" description="Peptidase A2" evidence="2">
    <location>
        <begin position="41"/>
        <end position="77"/>
    </location>
</feature>
<dbReference type="EMBL" id="PCXU01000028">
    <property type="protein sequence ID" value="PIR43320.1"/>
    <property type="molecule type" value="Genomic_DNA"/>
</dbReference>
<gene>
    <name evidence="3" type="ORF">COV24_03280</name>
</gene>
<protein>
    <recommendedName>
        <fullName evidence="2">Peptidase A2 domain-containing protein</fullName>
    </recommendedName>
</protein>